<evidence type="ECO:0000313" key="2">
    <source>
        <dbReference type="Proteomes" id="UP001054945"/>
    </source>
</evidence>
<evidence type="ECO:0000313" key="1">
    <source>
        <dbReference type="EMBL" id="GIX69995.1"/>
    </source>
</evidence>
<name>A0AAV4MDQ6_CAEEX</name>
<keyword evidence="2" id="KW-1185">Reference proteome</keyword>
<accession>A0AAV4MDQ6</accession>
<dbReference type="AlphaFoldDB" id="A0AAV4MDQ6"/>
<dbReference type="EMBL" id="BPLR01019640">
    <property type="protein sequence ID" value="GIX69995.1"/>
    <property type="molecule type" value="Genomic_DNA"/>
</dbReference>
<protein>
    <submittedName>
        <fullName evidence="1">Uncharacterized protein</fullName>
    </submittedName>
</protein>
<proteinExistence type="predicted"/>
<organism evidence="1 2">
    <name type="scientific">Caerostris extrusa</name>
    <name type="common">Bark spider</name>
    <name type="synonym">Caerostris bankana</name>
    <dbReference type="NCBI Taxonomy" id="172846"/>
    <lineage>
        <taxon>Eukaryota</taxon>
        <taxon>Metazoa</taxon>
        <taxon>Ecdysozoa</taxon>
        <taxon>Arthropoda</taxon>
        <taxon>Chelicerata</taxon>
        <taxon>Arachnida</taxon>
        <taxon>Araneae</taxon>
        <taxon>Araneomorphae</taxon>
        <taxon>Entelegynae</taxon>
        <taxon>Araneoidea</taxon>
        <taxon>Araneidae</taxon>
        <taxon>Caerostris</taxon>
    </lineage>
</organism>
<dbReference type="Proteomes" id="UP001054945">
    <property type="component" value="Unassembled WGS sequence"/>
</dbReference>
<reference evidence="1 2" key="1">
    <citation type="submission" date="2021-06" db="EMBL/GenBank/DDBJ databases">
        <title>Caerostris extrusa draft genome.</title>
        <authorList>
            <person name="Kono N."/>
            <person name="Arakawa K."/>
        </authorList>
    </citation>
    <scope>NUCLEOTIDE SEQUENCE [LARGE SCALE GENOMIC DNA]</scope>
</reference>
<gene>
    <name evidence="1" type="ORF">CEXT_165841</name>
</gene>
<sequence length="96" mass="10847">MDRTGLFSLVLFFRRRGRFDFLPFDYFWEIIHFNHADMQAPSPNSPNAGPNMPACEGDALLNGSTDLGILPLPWVIYDMQANISVPEISHSVAESY</sequence>
<comment type="caution">
    <text evidence="1">The sequence shown here is derived from an EMBL/GenBank/DDBJ whole genome shotgun (WGS) entry which is preliminary data.</text>
</comment>